<comment type="caution">
    <text evidence="4">The sequence shown here is derived from an EMBL/GenBank/DDBJ whole genome shotgun (WGS) entry which is preliminary data.</text>
</comment>
<dbReference type="InterPro" id="IPR009014">
    <property type="entry name" value="Transketo_C/PFOR_II"/>
</dbReference>
<dbReference type="GO" id="GO:0016832">
    <property type="term" value="F:aldehyde-lyase activity"/>
    <property type="evidence" value="ECO:0007669"/>
    <property type="project" value="InterPro"/>
</dbReference>
<dbReference type="InterPro" id="IPR018969">
    <property type="entry name" value="Xul5P/Fru6P_PKetolase_C"/>
</dbReference>
<reference evidence="4 5" key="1">
    <citation type="submission" date="2019-01" db="EMBL/GenBank/DDBJ databases">
        <title>Novel species of Nocardioides.</title>
        <authorList>
            <person name="Liu Q."/>
            <person name="X Y.-H."/>
        </authorList>
    </citation>
    <scope>NUCLEOTIDE SEQUENCE [LARGE SCALE GENOMIC DNA]</scope>
    <source>
        <strain evidence="4 5">HLT2-9</strain>
    </source>
</reference>
<dbReference type="Pfam" id="PF09363">
    <property type="entry name" value="XFP_C"/>
    <property type="match status" value="1"/>
</dbReference>
<proteinExistence type="inferred from homology"/>
<evidence type="ECO:0000256" key="2">
    <source>
        <dbReference type="ARBA" id="ARBA00023239"/>
    </source>
</evidence>
<feature type="domain" description="Xylulose 5-phosphate/Fructose 6-phosphate phosphoketolase C-terminal" evidence="3">
    <location>
        <begin position="11"/>
        <end position="111"/>
    </location>
</feature>
<dbReference type="InterPro" id="IPR005593">
    <property type="entry name" value="Xul5P/Fru6P_PKetolase"/>
</dbReference>
<evidence type="ECO:0000259" key="3">
    <source>
        <dbReference type="Pfam" id="PF09363"/>
    </source>
</evidence>
<name>A0A4Q2T9Z0_9ACTN</name>
<dbReference type="Gene3D" id="3.40.50.920">
    <property type="match status" value="1"/>
</dbReference>
<keyword evidence="5" id="KW-1185">Reference proteome</keyword>
<dbReference type="PANTHER" id="PTHR31273">
    <property type="entry name" value="PHOSPHOKETOLASE-RELATED"/>
    <property type="match status" value="1"/>
</dbReference>
<dbReference type="EMBL" id="SDWV01000003">
    <property type="protein sequence ID" value="RYC13878.1"/>
    <property type="molecule type" value="Genomic_DNA"/>
</dbReference>
<comment type="similarity">
    <text evidence="1">Belongs to the XFP family.</text>
</comment>
<accession>A0A4Q2T9Z0</accession>
<gene>
    <name evidence="4" type="ORF">EUA94_04645</name>
</gene>
<sequence>MELRHRLPPLDVVFAFHGFPGAVHQLVHGRPDADRFHVRGFIEQGTTTTPFDMTVLNRISRFHLVMDAINNSHTSLPGAGELQTWCLEQLARHTSHVREHMEDLPEIREWRVGARE</sequence>
<evidence type="ECO:0000256" key="1">
    <source>
        <dbReference type="ARBA" id="ARBA00005623"/>
    </source>
</evidence>
<dbReference type="OrthoDB" id="5197039at2"/>
<evidence type="ECO:0000313" key="5">
    <source>
        <dbReference type="Proteomes" id="UP000291101"/>
    </source>
</evidence>
<dbReference type="Proteomes" id="UP000291101">
    <property type="component" value="Unassembled WGS sequence"/>
</dbReference>
<dbReference type="GO" id="GO:0005975">
    <property type="term" value="P:carbohydrate metabolic process"/>
    <property type="evidence" value="ECO:0007669"/>
    <property type="project" value="InterPro"/>
</dbReference>
<dbReference type="PANTHER" id="PTHR31273:SF0">
    <property type="entry name" value="PHOSPHOKETOLASE-RELATED"/>
    <property type="match status" value="1"/>
</dbReference>
<evidence type="ECO:0000313" key="4">
    <source>
        <dbReference type="EMBL" id="RYC13878.1"/>
    </source>
</evidence>
<organism evidence="4 5">
    <name type="scientific">Nocardioides zhouii</name>
    <dbReference type="NCBI Taxonomy" id="1168729"/>
    <lineage>
        <taxon>Bacteria</taxon>
        <taxon>Bacillati</taxon>
        <taxon>Actinomycetota</taxon>
        <taxon>Actinomycetes</taxon>
        <taxon>Propionibacteriales</taxon>
        <taxon>Nocardioidaceae</taxon>
        <taxon>Nocardioides</taxon>
    </lineage>
</organism>
<protein>
    <recommendedName>
        <fullName evidence="3">Xylulose 5-phosphate/Fructose 6-phosphate phosphoketolase C-terminal domain-containing protein</fullName>
    </recommendedName>
</protein>
<dbReference type="AlphaFoldDB" id="A0A4Q2T9Z0"/>
<keyword evidence="2" id="KW-0456">Lyase</keyword>